<evidence type="ECO:0000313" key="2">
    <source>
        <dbReference type="Proteomes" id="UP001189429"/>
    </source>
</evidence>
<dbReference type="EMBL" id="CAUYUJ010013550">
    <property type="protein sequence ID" value="CAK0836404.1"/>
    <property type="molecule type" value="Genomic_DNA"/>
</dbReference>
<sequence length="132" mass="13304">GGNSSHHVAKSLCPCVAGQGRGAPRAPRVRRFLVDAPACPPSAAVQLFNVEAEVGVVMGSDLPARGDGEPHSQDDVWGAVEAIVPCIEACGRRMTEAIRKGAPGLAPLADCMAAGGAVIGERLPRGTAAADG</sequence>
<evidence type="ECO:0008006" key="3">
    <source>
        <dbReference type="Google" id="ProtNLM"/>
    </source>
</evidence>
<dbReference type="SUPFAM" id="SSF56529">
    <property type="entry name" value="FAH"/>
    <property type="match status" value="1"/>
</dbReference>
<proteinExistence type="predicted"/>
<name>A0ABN9SV64_9DINO</name>
<accession>A0ABN9SV64</accession>
<gene>
    <name evidence="1" type="ORF">PCOR1329_LOCUS32892</name>
</gene>
<reference evidence="1" key="1">
    <citation type="submission" date="2023-10" db="EMBL/GenBank/DDBJ databases">
        <authorList>
            <person name="Chen Y."/>
            <person name="Shah S."/>
            <person name="Dougan E. K."/>
            <person name="Thang M."/>
            <person name="Chan C."/>
        </authorList>
    </citation>
    <scope>NUCLEOTIDE SEQUENCE [LARGE SCALE GENOMIC DNA]</scope>
</reference>
<comment type="caution">
    <text evidence="1">The sequence shown here is derived from an EMBL/GenBank/DDBJ whole genome shotgun (WGS) entry which is preliminary data.</text>
</comment>
<organism evidence="1 2">
    <name type="scientific">Prorocentrum cordatum</name>
    <dbReference type="NCBI Taxonomy" id="2364126"/>
    <lineage>
        <taxon>Eukaryota</taxon>
        <taxon>Sar</taxon>
        <taxon>Alveolata</taxon>
        <taxon>Dinophyceae</taxon>
        <taxon>Prorocentrales</taxon>
        <taxon>Prorocentraceae</taxon>
        <taxon>Prorocentrum</taxon>
    </lineage>
</organism>
<feature type="non-terminal residue" evidence="1">
    <location>
        <position position="1"/>
    </location>
</feature>
<dbReference type="Gene3D" id="3.90.850.10">
    <property type="entry name" value="Fumarylacetoacetase-like, C-terminal domain"/>
    <property type="match status" value="1"/>
</dbReference>
<feature type="non-terminal residue" evidence="1">
    <location>
        <position position="132"/>
    </location>
</feature>
<protein>
    <recommendedName>
        <fullName evidence="3">Amidohydrolase-related domain-containing protein</fullName>
    </recommendedName>
</protein>
<dbReference type="Proteomes" id="UP001189429">
    <property type="component" value="Unassembled WGS sequence"/>
</dbReference>
<evidence type="ECO:0000313" key="1">
    <source>
        <dbReference type="EMBL" id="CAK0836404.1"/>
    </source>
</evidence>
<keyword evidence="2" id="KW-1185">Reference proteome</keyword>
<dbReference type="InterPro" id="IPR036663">
    <property type="entry name" value="Fumarylacetoacetase_C_sf"/>
</dbReference>